<comment type="catalytic activity">
    <reaction evidence="1">
        <text>Hydrolyzes the link between N-acetylmuramoyl residues and L-amino acid residues in certain cell-wall glycopeptides.</text>
        <dbReference type="EC" id="3.5.1.28"/>
    </reaction>
</comment>
<keyword evidence="6" id="KW-0732">Signal</keyword>
<keyword evidence="5" id="KW-0961">Cell wall biogenesis/degradation</keyword>
<evidence type="ECO:0000259" key="7">
    <source>
        <dbReference type="SMART" id="SM00646"/>
    </source>
</evidence>
<comment type="similarity">
    <text evidence="2">Belongs to the N-acetylmuramoyl-L-alanine amidase 3 family.</text>
</comment>
<evidence type="ECO:0000256" key="4">
    <source>
        <dbReference type="ARBA" id="ARBA00022801"/>
    </source>
</evidence>
<dbReference type="STRING" id="1705394.SP60_01800"/>
<dbReference type="Proteomes" id="UP000058020">
    <property type="component" value="Chromosome"/>
</dbReference>
<dbReference type="GO" id="GO:0008745">
    <property type="term" value="F:N-acetylmuramoyl-L-alanine amidase activity"/>
    <property type="evidence" value="ECO:0007669"/>
    <property type="project" value="UniProtKB-EC"/>
</dbReference>
<evidence type="ECO:0000313" key="9">
    <source>
        <dbReference type="Proteomes" id="UP000058020"/>
    </source>
</evidence>
<keyword evidence="9" id="KW-1185">Reference proteome</keyword>
<dbReference type="PATRIC" id="fig|1705394.5.peg.361"/>
<dbReference type="Pfam" id="PF11741">
    <property type="entry name" value="AMIN"/>
    <property type="match status" value="1"/>
</dbReference>
<name>A0A0M4NVR2_9GAMM</name>
<feature type="domain" description="MurNAc-LAA" evidence="7">
    <location>
        <begin position="218"/>
        <end position="374"/>
    </location>
</feature>
<sequence length="378" mass="43544">MHRLISLLIGLFFLSSAFADNRTTLHDFRFWSSPERTRIVIDVDQGVRFSINQQQNQFTLGIRNAKLLKDTYKKLFFTDQRIKKTRVKRDDTTYQFKFKLHGQYQIKSYTLKPNDKYRHHRLVVDLYDQKNQTTKAVKKSKKSLSKALVSKQHGTRIILIDAGHGGEDPGAIGYKRSKEKRITLSIAKKLANKINATRGMKAVLTRRGDYYVGLTQRIRIAQANQASLFVSIHADAVKSRRAKGASVYILSERGGSTNFARRLEKSQNTADQFGVKQKLNSKDQYLNKILWDLSRKDRDTQSQKLGTKILQQMQKIGHLHKKKPQKADFVVLKTPAIPSVLVETAFISNPEEERRLNSNKEQDKIANAIYQGILNYYK</sequence>
<evidence type="ECO:0000256" key="2">
    <source>
        <dbReference type="ARBA" id="ARBA00010860"/>
    </source>
</evidence>
<protein>
    <recommendedName>
        <fullName evidence="3">N-acetylmuramoyl-L-alanine amidase</fullName>
        <ecNumber evidence="3">3.5.1.28</ecNumber>
    </recommendedName>
</protein>
<dbReference type="SUPFAM" id="SSF53187">
    <property type="entry name" value="Zn-dependent exopeptidases"/>
    <property type="match status" value="1"/>
</dbReference>
<dbReference type="EMBL" id="CP010552">
    <property type="protein sequence ID" value="ALE52080.1"/>
    <property type="molecule type" value="Genomic_DNA"/>
</dbReference>
<feature type="chain" id="PRO_5005799187" description="N-acetylmuramoyl-L-alanine amidase" evidence="6">
    <location>
        <begin position="20"/>
        <end position="378"/>
    </location>
</feature>
<dbReference type="InterPro" id="IPR002508">
    <property type="entry name" value="MurNAc-LAA_cat"/>
</dbReference>
<dbReference type="PANTHER" id="PTHR30404:SF6">
    <property type="entry name" value="N-ACETYLMURAMOYL-L-ALANINE AMIDASE AMIB"/>
    <property type="match status" value="1"/>
</dbReference>
<dbReference type="Gene3D" id="2.60.40.3500">
    <property type="match status" value="1"/>
</dbReference>
<dbReference type="EC" id="3.5.1.28" evidence="3"/>
<dbReference type="KEGG" id="tho:SP60_01800"/>
<dbReference type="InterPro" id="IPR021731">
    <property type="entry name" value="AMIN_dom"/>
</dbReference>
<gene>
    <name evidence="8" type="ORF">SP60_01800</name>
</gene>
<dbReference type="AlphaFoldDB" id="A0A0M4NVR2"/>
<proteinExistence type="inferred from homology"/>
<evidence type="ECO:0000256" key="6">
    <source>
        <dbReference type="SAM" id="SignalP"/>
    </source>
</evidence>
<dbReference type="GO" id="GO:0009253">
    <property type="term" value="P:peptidoglycan catabolic process"/>
    <property type="evidence" value="ECO:0007669"/>
    <property type="project" value="InterPro"/>
</dbReference>
<dbReference type="Pfam" id="PF01520">
    <property type="entry name" value="Amidase_3"/>
    <property type="match status" value="1"/>
</dbReference>
<feature type="signal peptide" evidence="6">
    <location>
        <begin position="1"/>
        <end position="19"/>
    </location>
</feature>
<dbReference type="SMART" id="SM00646">
    <property type="entry name" value="Ami_3"/>
    <property type="match status" value="1"/>
</dbReference>
<accession>A0A0M4NVR2</accession>
<organism evidence="8 9">
    <name type="scientific">Candidatus Thioglobus autotrophicus</name>
    <dbReference type="NCBI Taxonomy" id="1705394"/>
    <lineage>
        <taxon>Bacteria</taxon>
        <taxon>Pseudomonadati</taxon>
        <taxon>Pseudomonadota</taxon>
        <taxon>Gammaproteobacteria</taxon>
        <taxon>Candidatus Pseudothioglobaceae</taxon>
        <taxon>Candidatus Thioglobus</taxon>
    </lineage>
</organism>
<evidence type="ECO:0000313" key="8">
    <source>
        <dbReference type="EMBL" id="ALE52080.1"/>
    </source>
</evidence>
<dbReference type="RefSeq" id="WP_053951011.1">
    <property type="nucleotide sequence ID" value="NZ_CP010552.1"/>
</dbReference>
<evidence type="ECO:0000256" key="3">
    <source>
        <dbReference type="ARBA" id="ARBA00011901"/>
    </source>
</evidence>
<evidence type="ECO:0000256" key="1">
    <source>
        <dbReference type="ARBA" id="ARBA00001561"/>
    </source>
</evidence>
<evidence type="ECO:0000256" key="5">
    <source>
        <dbReference type="ARBA" id="ARBA00023316"/>
    </source>
</evidence>
<dbReference type="PANTHER" id="PTHR30404">
    <property type="entry name" value="N-ACETYLMURAMOYL-L-ALANINE AMIDASE"/>
    <property type="match status" value="1"/>
</dbReference>
<keyword evidence="4 8" id="KW-0378">Hydrolase</keyword>
<dbReference type="GO" id="GO:0071555">
    <property type="term" value="P:cell wall organization"/>
    <property type="evidence" value="ECO:0007669"/>
    <property type="project" value="UniProtKB-KW"/>
</dbReference>
<dbReference type="CDD" id="cd02696">
    <property type="entry name" value="MurNAc-LAA"/>
    <property type="match status" value="1"/>
</dbReference>
<dbReference type="InterPro" id="IPR050695">
    <property type="entry name" value="N-acetylmuramoyl_amidase_3"/>
</dbReference>
<dbReference type="GO" id="GO:0030288">
    <property type="term" value="C:outer membrane-bounded periplasmic space"/>
    <property type="evidence" value="ECO:0007669"/>
    <property type="project" value="TreeGrafter"/>
</dbReference>
<dbReference type="Gene3D" id="3.40.630.40">
    <property type="entry name" value="Zn-dependent exopeptidases"/>
    <property type="match status" value="1"/>
</dbReference>
<reference evidence="8 9" key="1">
    <citation type="journal article" date="2015" name="Genome Announc.">
        <title>Genome Sequence of 'Candidatus Thioglobus autotrophica' Strain EF1, a Chemoautotroph from the SUP05 Clade of Marine Gammaproteobacteria.</title>
        <authorList>
            <person name="Shah V."/>
            <person name="Morris R.M."/>
        </authorList>
    </citation>
    <scope>NUCLEOTIDE SEQUENCE [LARGE SCALE GENOMIC DNA]</scope>
    <source>
        <strain evidence="8 9">EF1</strain>
    </source>
</reference>